<evidence type="ECO:0000313" key="3">
    <source>
        <dbReference type="Proteomes" id="UP000193675"/>
    </source>
</evidence>
<geneLocation type="plasmid" evidence="2 4">
    <name>pZXPA-20-602k</name>
</geneLocation>
<dbReference type="Proteomes" id="UP000193675">
    <property type="component" value="Unassembled WGS sequence"/>
</dbReference>
<dbReference type="RefSeq" id="WP_084859125.1">
    <property type="nucleotide sequence ID" value="NZ_CP061724.1"/>
</dbReference>
<organism evidence="1 3">
    <name type="scientific">Pseudomonas putida</name>
    <name type="common">Arthrobacter siderocapsulatus</name>
    <dbReference type="NCBI Taxonomy" id="303"/>
    <lineage>
        <taxon>Bacteria</taxon>
        <taxon>Pseudomonadati</taxon>
        <taxon>Pseudomonadota</taxon>
        <taxon>Gammaproteobacteria</taxon>
        <taxon>Pseudomonadales</taxon>
        <taxon>Pseudomonadaceae</taxon>
        <taxon>Pseudomonas</taxon>
    </lineage>
</organism>
<gene>
    <name evidence="1" type="ORF">B7H17_25110</name>
    <name evidence="2" type="ORF">ID616_30415</name>
</gene>
<dbReference type="AlphaFoldDB" id="A0A1X0ZMV8"/>
<sequence>MTIFIGGDSPIWSRPLDVGLDVERIVHAFSVCQNHIDLKTSTGWPLADFVQVSTLPLPLGHTVSAVLPNQSLAAALVQNAFVFLAGQDQIWTQFNKELIDRGAPCERAGVRRLLAYVAHNGFANFVNGLLPEDFSDFVDCVALEKISALHSSTDNQAVIFVTSTKYKTTNSHFQTSVVMSSLCSVLVTRTRSPMRIFSARRSALEHMALAEGSGTNKSPTSWISTHIGDPPC</sequence>
<evidence type="ECO:0000313" key="2">
    <source>
        <dbReference type="EMBL" id="QOD01538.1"/>
    </source>
</evidence>
<dbReference type="EMBL" id="NBWC01000049">
    <property type="protein sequence ID" value="ORL58810.1"/>
    <property type="molecule type" value="Genomic_DNA"/>
</dbReference>
<evidence type="ECO:0000313" key="1">
    <source>
        <dbReference type="EMBL" id="ORL58810.1"/>
    </source>
</evidence>
<evidence type="ECO:0000313" key="4">
    <source>
        <dbReference type="Proteomes" id="UP000516786"/>
    </source>
</evidence>
<protein>
    <submittedName>
        <fullName evidence="1">Uncharacterized protein</fullName>
    </submittedName>
</protein>
<reference evidence="1 3" key="1">
    <citation type="submission" date="2017-04" db="EMBL/GenBank/DDBJ databases">
        <title>Presence of VIM-2 positive Pseudomonas species in chickens and their surrounding environment.</title>
        <authorList>
            <person name="Zhang R."/>
        </authorList>
    </citation>
    <scope>NUCLEOTIDE SEQUENCE [LARGE SCALE GENOMIC DNA]</scope>
    <source>
        <strain evidence="1 3">DZ-C18</strain>
    </source>
</reference>
<dbReference type="EMBL" id="CP061724">
    <property type="protein sequence ID" value="QOD01538.1"/>
    <property type="molecule type" value="Genomic_DNA"/>
</dbReference>
<name>A0A1X0ZMV8_PSEPU</name>
<dbReference type="Proteomes" id="UP000516786">
    <property type="component" value="Plasmid pZXPA-20-602k"/>
</dbReference>
<accession>A0A1X0ZMV8</accession>
<proteinExistence type="predicted"/>
<reference evidence="2 4" key="2">
    <citation type="submission" date="2020-09" db="EMBL/GenBank/DDBJ databases">
        <title>Co-existence of a novel multidrug-resistance efflux pump with carbapenem resistance gene blaVIM-2 in one megaplasmid in Pseudomonas putida.</title>
        <authorList>
            <person name="Peng K."/>
            <person name="Li R."/>
        </authorList>
    </citation>
    <scope>NUCLEOTIDE SEQUENCE [LARGE SCALE GENOMIC DNA]</scope>
    <source>
        <strain evidence="2 4">ZXPA-20</strain>
        <plasmid evidence="2 4">pZXPA-20-602k</plasmid>
    </source>
</reference>
<keyword evidence="2" id="KW-0614">Plasmid</keyword>